<organism evidence="2 3">
    <name type="scientific">Solemya pervernicosa gill symbiont</name>
    <dbReference type="NCBI Taxonomy" id="642797"/>
    <lineage>
        <taxon>Bacteria</taxon>
        <taxon>Pseudomonadati</taxon>
        <taxon>Pseudomonadota</taxon>
        <taxon>Gammaproteobacteria</taxon>
        <taxon>sulfur-oxidizing symbionts</taxon>
    </lineage>
</organism>
<comment type="caution">
    <text evidence="2">The sequence shown here is derived from an EMBL/GenBank/DDBJ whole genome shotgun (WGS) entry which is preliminary data.</text>
</comment>
<name>A0A1T2L6D9_9GAMM</name>
<dbReference type="Pfam" id="PF13649">
    <property type="entry name" value="Methyltransf_25"/>
    <property type="match status" value="1"/>
</dbReference>
<accession>A0A1T2L6D9</accession>
<dbReference type="Gene3D" id="3.40.50.150">
    <property type="entry name" value="Vaccinia Virus protein VP39"/>
    <property type="match status" value="1"/>
</dbReference>
<proteinExistence type="predicted"/>
<dbReference type="InterPro" id="IPR041698">
    <property type="entry name" value="Methyltransf_25"/>
</dbReference>
<evidence type="ECO:0000313" key="3">
    <source>
        <dbReference type="Proteomes" id="UP000191110"/>
    </source>
</evidence>
<keyword evidence="2" id="KW-0489">Methyltransferase</keyword>
<dbReference type="Proteomes" id="UP000191110">
    <property type="component" value="Unassembled WGS sequence"/>
</dbReference>
<protein>
    <submittedName>
        <fullName evidence="2">SAM-dependent methyltransferase</fullName>
    </submittedName>
</protein>
<evidence type="ECO:0000313" key="2">
    <source>
        <dbReference type="EMBL" id="OOZ40653.1"/>
    </source>
</evidence>
<sequence>MPTGTMVIAQPDHYRPSEEQTIYESLLSLEDAVIVELGCGGAQHTRQIAERHPDSQIHAFEVDQIQHQQNLTITDLPNVTFQLAGAESIPMADGSTDVVMMFKSLHHVPLGNMDQAFSGIARILKPGGYAYISEPVFAGDFNEILRMFHNEESVRQAAFAATSRAVASTQFELASETFFDAPNAFASFSEFEQKVIGVTHTEHNIAPELLERVREMFEIHNGPTGALFEMPIRVDLLRRI</sequence>
<feature type="domain" description="Methyltransferase" evidence="1">
    <location>
        <begin position="34"/>
        <end position="128"/>
    </location>
</feature>
<dbReference type="AlphaFoldDB" id="A0A1T2L6D9"/>
<dbReference type="EMBL" id="MPRL01000020">
    <property type="protein sequence ID" value="OOZ40653.1"/>
    <property type="molecule type" value="Genomic_DNA"/>
</dbReference>
<gene>
    <name evidence="2" type="ORF">BOW53_06915</name>
</gene>
<reference evidence="2 3" key="1">
    <citation type="submission" date="2016-11" db="EMBL/GenBank/DDBJ databases">
        <title>Mixed transmission modes and dynamic genome evolution in an obligate animal-bacterial symbiosis.</title>
        <authorList>
            <person name="Russell S.L."/>
            <person name="Corbett-Detig R.B."/>
            <person name="Cavanaugh C.M."/>
        </authorList>
    </citation>
    <scope>NUCLEOTIDE SEQUENCE [LARGE SCALE GENOMIC DNA]</scope>
    <source>
        <strain evidence="2">Sveles-Q1</strain>
    </source>
</reference>
<dbReference type="PANTHER" id="PTHR43591">
    <property type="entry name" value="METHYLTRANSFERASE"/>
    <property type="match status" value="1"/>
</dbReference>
<dbReference type="SUPFAM" id="SSF53335">
    <property type="entry name" value="S-adenosyl-L-methionine-dependent methyltransferases"/>
    <property type="match status" value="1"/>
</dbReference>
<dbReference type="GO" id="GO:0008168">
    <property type="term" value="F:methyltransferase activity"/>
    <property type="evidence" value="ECO:0007669"/>
    <property type="project" value="UniProtKB-KW"/>
</dbReference>
<dbReference type="GO" id="GO:0032259">
    <property type="term" value="P:methylation"/>
    <property type="evidence" value="ECO:0007669"/>
    <property type="project" value="UniProtKB-KW"/>
</dbReference>
<keyword evidence="2" id="KW-0808">Transferase</keyword>
<dbReference type="CDD" id="cd02440">
    <property type="entry name" value="AdoMet_MTases"/>
    <property type="match status" value="1"/>
</dbReference>
<dbReference type="InterPro" id="IPR029063">
    <property type="entry name" value="SAM-dependent_MTases_sf"/>
</dbReference>
<keyword evidence="3" id="KW-1185">Reference proteome</keyword>
<evidence type="ECO:0000259" key="1">
    <source>
        <dbReference type="Pfam" id="PF13649"/>
    </source>
</evidence>